<keyword evidence="2" id="KW-1185">Reference proteome</keyword>
<accession>A0A318S1W4</accession>
<dbReference type="RefSeq" id="WP_110888431.1">
    <property type="nucleotide sequence ID" value="NZ_QJSX01000018.1"/>
</dbReference>
<gene>
    <name evidence="1" type="ORF">DES52_11891</name>
</gene>
<sequence>MSEPPAVEVQPHVHAYAESLGTFGIRWLSTLPERVARVCQHWTLQRGDVLSGGSRSYVCRVTTPNGQRAVLKVALPEATLQTQLRTLIAAKGNGYVHVLAHDLDEGALLMESLATPVGNVEHDISRVLDVTTRTLRQAWQVPRDVLGAEATRGEYKAAGLLTLLQALGVPNADASSQAAVRQAIAYALDRLATHDPTRDVVVHGDAHAGNLLRVEHARAGAASGYVLIDPEGFLCEPEYDLGVAVRAWNEDLLAATNPTARLRGWCEQVAEATDTNVEAIWQWAFIERVTTGLYLAHHGLPSLGAPFLRVAARLLA</sequence>
<dbReference type="InterPro" id="IPR006748">
    <property type="entry name" value="NH2Glyco/OHUrea_AB-resist_kin"/>
</dbReference>
<dbReference type="SUPFAM" id="SSF56112">
    <property type="entry name" value="Protein kinase-like (PK-like)"/>
    <property type="match status" value="1"/>
</dbReference>
<dbReference type="InterPro" id="IPR011009">
    <property type="entry name" value="Kinase-like_dom_sf"/>
</dbReference>
<name>A0A318S1W4_9DEIO</name>
<dbReference type="GO" id="GO:0016773">
    <property type="term" value="F:phosphotransferase activity, alcohol group as acceptor"/>
    <property type="evidence" value="ECO:0007669"/>
    <property type="project" value="InterPro"/>
</dbReference>
<dbReference type="OrthoDB" id="179394at2"/>
<protein>
    <submittedName>
        <fullName evidence="1">Streptomycin 6-kinase</fullName>
    </submittedName>
</protein>
<dbReference type="AlphaFoldDB" id="A0A318S1W4"/>
<dbReference type="Gene3D" id="3.90.1200.10">
    <property type="match status" value="1"/>
</dbReference>
<keyword evidence="1" id="KW-0808">Transferase</keyword>
<dbReference type="GO" id="GO:0016301">
    <property type="term" value="F:kinase activity"/>
    <property type="evidence" value="ECO:0007669"/>
    <property type="project" value="UniProtKB-KW"/>
</dbReference>
<evidence type="ECO:0000313" key="2">
    <source>
        <dbReference type="Proteomes" id="UP000248326"/>
    </source>
</evidence>
<proteinExistence type="predicted"/>
<dbReference type="EMBL" id="QJSX01000018">
    <property type="protein sequence ID" value="PYE50474.1"/>
    <property type="molecule type" value="Genomic_DNA"/>
</dbReference>
<keyword evidence="1" id="KW-0418">Kinase</keyword>
<organism evidence="1 2">
    <name type="scientific">Deinococcus yavapaiensis KR-236</name>
    <dbReference type="NCBI Taxonomy" id="694435"/>
    <lineage>
        <taxon>Bacteria</taxon>
        <taxon>Thermotogati</taxon>
        <taxon>Deinococcota</taxon>
        <taxon>Deinococci</taxon>
        <taxon>Deinococcales</taxon>
        <taxon>Deinococcaceae</taxon>
        <taxon>Deinococcus</taxon>
    </lineage>
</organism>
<dbReference type="Proteomes" id="UP000248326">
    <property type="component" value="Unassembled WGS sequence"/>
</dbReference>
<dbReference type="Pfam" id="PF04655">
    <property type="entry name" value="APH_6_hur"/>
    <property type="match status" value="1"/>
</dbReference>
<dbReference type="GO" id="GO:0019748">
    <property type="term" value="P:secondary metabolic process"/>
    <property type="evidence" value="ECO:0007669"/>
    <property type="project" value="InterPro"/>
</dbReference>
<reference evidence="1 2" key="1">
    <citation type="submission" date="2018-06" db="EMBL/GenBank/DDBJ databases">
        <title>Genomic Encyclopedia of Type Strains, Phase IV (KMG-IV): sequencing the most valuable type-strain genomes for metagenomic binning, comparative biology and taxonomic classification.</title>
        <authorList>
            <person name="Goeker M."/>
        </authorList>
    </citation>
    <scope>NUCLEOTIDE SEQUENCE [LARGE SCALE GENOMIC DNA]</scope>
    <source>
        <strain evidence="1 2">DSM 18048</strain>
    </source>
</reference>
<evidence type="ECO:0000313" key="1">
    <source>
        <dbReference type="EMBL" id="PYE50474.1"/>
    </source>
</evidence>
<comment type="caution">
    <text evidence="1">The sequence shown here is derived from an EMBL/GenBank/DDBJ whole genome shotgun (WGS) entry which is preliminary data.</text>
</comment>